<dbReference type="AlphaFoldDB" id="A0A382SDD0"/>
<dbReference type="EMBL" id="UINC01127978">
    <property type="protein sequence ID" value="SVD07445.1"/>
    <property type="molecule type" value="Genomic_DNA"/>
</dbReference>
<evidence type="ECO:0000313" key="1">
    <source>
        <dbReference type="EMBL" id="SVD07445.1"/>
    </source>
</evidence>
<gene>
    <name evidence="1" type="ORF">METZ01_LOCUS360299</name>
</gene>
<protein>
    <submittedName>
        <fullName evidence="1">Uncharacterized protein</fullName>
    </submittedName>
</protein>
<dbReference type="SUPFAM" id="SSF101790">
    <property type="entry name" value="Aminomethyltransferase beta-barrel domain"/>
    <property type="match status" value="1"/>
</dbReference>
<name>A0A382SDD0_9ZZZZ</name>
<dbReference type="InterPro" id="IPR029043">
    <property type="entry name" value="GcvT/YgfZ_C"/>
</dbReference>
<reference evidence="1" key="1">
    <citation type="submission" date="2018-05" db="EMBL/GenBank/DDBJ databases">
        <authorList>
            <person name="Lanie J.A."/>
            <person name="Ng W.-L."/>
            <person name="Kazmierczak K.M."/>
            <person name="Andrzejewski T.M."/>
            <person name="Davidsen T.M."/>
            <person name="Wayne K.J."/>
            <person name="Tettelin H."/>
            <person name="Glass J.I."/>
            <person name="Rusch D."/>
            <person name="Podicherti R."/>
            <person name="Tsui H.-C.T."/>
            <person name="Winkler M.E."/>
        </authorList>
    </citation>
    <scope>NUCLEOTIDE SEQUENCE</scope>
</reference>
<proteinExistence type="predicted"/>
<sequence length="36" mass="4137">AQVIDATFEVEVNGQRIPATASFRPFYDPDNERIRL</sequence>
<feature type="non-terminal residue" evidence="1">
    <location>
        <position position="1"/>
    </location>
</feature>
<accession>A0A382SDD0</accession>
<organism evidence="1">
    <name type="scientific">marine metagenome</name>
    <dbReference type="NCBI Taxonomy" id="408172"/>
    <lineage>
        <taxon>unclassified sequences</taxon>
        <taxon>metagenomes</taxon>
        <taxon>ecological metagenomes</taxon>
    </lineage>
</organism>